<dbReference type="EMBL" id="AYJU01000017">
    <property type="protein sequence ID" value="EST53085.1"/>
    <property type="molecule type" value="Genomic_DNA"/>
</dbReference>
<accession>V6M5E5</accession>
<evidence type="ECO:0000313" key="2">
    <source>
        <dbReference type="EMBL" id="EST53085.1"/>
    </source>
</evidence>
<keyword evidence="3" id="KW-1185">Reference proteome</keyword>
<dbReference type="AlphaFoldDB" id="V6M5E5"/>
<dbReference type="Gene3D" id="3.40.630.30">
    <property type="match status" value="1"/>
</dbReference>
<keyword evidence="2" id="KW-0808">Transferase</keyword>
<dbReference type="HOGENOM" id="CLU_013985_13_3_9"/>
<protein>
    <submittedName>
        <fullName evidence="2">Acetyltransferase</fullName>
    </submittedName>
</protein>
<dbReference type="SUPFAM" id="SSF55729">
    <property type="entry name" value="Acyl-CoA N-acyltransferases (Nat)"/>
    <property type="match status" value="1"/>
</dbReference>
<dbReference type="STRING" id="1408254.T458_19560"/>
<reference evidence="2 3" key="1">
    <citation type="journal article" date="2014" name="Genome Announc.">
        <title>Draft Genome Sequence of Brevibacillus panacihumi Strain W25, a Halotolerant Hydrocarbon-Degrading Bacterium.</title>
        <authorList>
            <person name="Wang X."/>
            <person name="Jin D."/>
            <person name="Zhou L."/>
            <person name="Wu L."/>
            <person name="An W."/>
            <person name="Chen Y."/>
            <person name="Zhao L."/>
        </authorList>
    </citation>
    <scope>NUCLEOTIDE SEQUENCE [LARGE SCALE GENOMIC DNA]</scope>
    <source>
        <strain evidence="2 3">W25</strain>
    </source>
</reference>
<dbReference type="InterPro" id="IPR016181">
    <property type="entry name" value="Acyl_CoA_acyltransferase"/>
</dbReference>
<gene>
    <name evidence="2" type="ORF">T458_19560</name>
</gene>
<dbReference type="PROSITE" id="PS51186">
    <property type="entry name" value="GNAT"/>
    <property type="match status" value="1"/>
</dbReference>
<dbReference type="Pfam" id="PF00583">
    <property type="entry name" value="Acetyltransf_1"/>
    <property type="match status" value="1"/>
</dbReference>
<proteinExistence type="predicted"/>
<dbReference type="InterPro" id="IPR000182">
    <property type="entry name" value="GNAT_dom"/>
</dbReference>
<dbReference type="CDD" id="cd04301">
    <property type="entry name" value="NAT_SF"/>
    <property type="match status" value="1"/>
</dbReference>
<name>V6M5E5_9BACL</name>
<sequence>MVVKAEEKHFASLMELFLETASWLQSKGLSQWRHFLDGYGRDDVMQSIKNETAYIIAKDDVLAGTVTISTSPDDWDKHIWKQSTITDSVFIHRLVIKRTFSGQGLGRDILRWMERELIFPAGKKQIKLDCVANNKTLNEFYVHNGYAYMGSTEDGHSKYQKDLHVV</sequence>
<organism evidence="2 3">
    <name type="scientific">Brevibacillus panacihumi W25</name>
    <dbReference type="NCBI Taxonomy" id="1408254"/>
    <lineage>
        <taxon>Bacteria</taxon>
        <taxon>Bacillati</taxon>
        <taxon>Bacillota</taxon>
        <taxon>Bacilli</taxon>
        <taxon>Bacillales</taxon>
        <taxon>Paenibacillaceae</taxon>
        <taxon>Brevibacillus</taxon>
    </lineage>
</organism>
<evidence type="ECO:0000259" key="1">
    <source>
        <dbReference type="PROSITE" id="PS51186"/>
    </source>
</evidence>
<comment type="caution">
    <text evidence="2">The sequence shown here is derived from an EMBL/GenBank/DDBJ whole genome shotgun (WGS) entry which is preliminary data.</text>
</comment>
<feature type="domain" description="N-acetyltransferase" evidence="1">
    <location>
        <begin position="1"/>
        <end position="166"/>
    </location>
</feature>
<dbReference type="eggNOG" id="COG0456">
    <property type="taxonomic scope" value="Bacteria"/>
</dbReference>
<dbReference type="GO" id="GO:0016747">
    <property type="term" value="F:acyltransferase activity, transferring groups other than amino-acyl groups"/>
    <property type="evidence" value="ECO:0007669"/>
    <property type="project" value="InterPro"/>
</dbReference>
<dbReference type="Proteomes" id="UP000017973">
    <property type="component" value="Unassembled WGS sequence"/>
</dbReference>
<evidence type="ECO:0000313" key="3">
    <source>
        <dbReference type="Proteomes" id="UP000017973"/>
    </source>
</evidence>